<reference evidence="1 2" key="1">
    <citation type="submission" date="2018-06" db="EMBL/GenBank/DDBJ databases">
        <title>Genomic Encyclopedia of Type Strains, Phase IV (KMG-IV): sequencing the most valuable type-strain genomes for metagenomic binning, comparative biology and taxonomic classification.</title>
        <authorList>
            <person name="Goeker M."/>
        </authorList>
    </citation>
    <scope>NUCLEOTIDE SEQUENCE [LARGE SCALE GENOMIC DNA]</scope>
    <source>
        <strain evidence="1 2">DSM 15140</strain>
    </source>
</reference>
<proteinExistence type="predicted"/>
<gene>
    <name evidence="1" type="ORF">DES48_102387</name>
</gene>
<dbReference type="Proteomes" id="UP000252254">
    <property type="component" value="Unassembled WGS sequence"/>
</dbReference>
<comment type="caution">
    <text evidence="1">The sequence shown here is derived from an EMBL/GenBank/DDBJ whole genome shotgun (WGS) entry which is preliminary data.</text>
</comment>
<dbReference type="STRING" id="200904.GCA_900168775_00654"/>
<keyword evidence="2" id="KW-1185">Reference proteome</keyword>
<dbReference type="OrthoDB" id="2972266at2"/>
<accession>A0A366EE08</accession>
<dbReference type="RefSeq" id="WP_113867438.1">
    <property type="nucleotide sequence ID" value="NZ_BAABQN010000002.1"/>
</dbReference>
<evidence type="ECO:0000313" key="2">
    <source>
        <dbReference type="Proteomes" id="UP000252254"/>
    </source>
</evidence>
<organism evidence="1 2">
    <name type="scientific">Paraliobacillus ryukyuensis</name>
    <dbReference type="NCBI Taxonomy" id="200904"/>
    <lineage>
        <taxon>Bacteria</taxon>
        <taxon>Bacillati</taxon>
        <taxon>Bacillota</taxon>
        <taxon>Bacilli</taxon>
        <taxon>Bacillales</taxon>
        <taxon>Bacillaceae</taxon>
        <taxon>Paraliobacillus</taxon>
    </lineage>
</organism>
<sequence>MINEELSLFLGEEIADQTYYEGMLIHPTQQQHGIVVLRRNDDNQTLELYQIKLYPPLEYRIEQRLLTRTFPSEKKVQIFLETFSQLTGNEFWRFIEACESKK</sequence>
<name>A0A366EE08_9BACI</name>
<dbReference type="AlphaFoldDB" id="A0A366EE08"/>
<evidence type="ECO:0000313" key="1">
    <source>
        <dbReference type="EMBL" id="RBP00622.1"/>
    </source>
</evidence>
<protein>
    <submittedName>
        <fullName evidence="1">Uncharacterized protein</fullName>
    </submittedName>
</protein>
<dbReference type="EMBL" id="QNRI01000002">
    <property type="protein sequence ID" value="RBP00622.1"/>
    <property type="molecule type" value="Genomic_DNA"/>
</dbReference>